<sequence length="59" mass="6344">MPLRGSSGVHARFSSRQRHAPGMALAFATSCRSLGGQAHRCIIFTPDNGKILDAPYICD</sequence>
<gene>
    <name evidence="1" type="ORF">QNA12_06755</name>
</gene>
<accession>A0ABZ2GDK7</accession>
<dbReference type="EMBL" id="CP125967">
    <property type="protein sequence ID" value="WWO39686.1"/>
    <property type="molecule type" value="Genomic_DNA"/>
</dbReference>
<name>A0ABZ2GDK7_9GAMM</name>
<dbReference type="Proteomes" id="UP001379444">
    <property type="component" value="Chromosome"/>
</dbReference>
<evidence type="ECO:0000313" key="1">
    <source>
        <dbReference type="EMBL" id="WWO39686.1"/>
    </source>
</evidence>
<organism evidence="1 2">
    <name type="scientific">Pectobacterium cacticida</name>
    <dbReference type="NCBI Taxonomy" id="69221"/>
    <lineage>
        <taxon>Bacteria</taxon>
        <taxon>Pseudomonadati</taxon>
        <taxon>Pseudomonadota</taxon>
        <taxon>Gammaproteobacteria</taxon>
        <taxon>Enterobacterales</taxon>
        <taxon>Pectobacteriaceae</taxon>
        <taxon>Pectobacterium</taxon>
    </lineage>
</organism>
<dbReference type="PROSITE" id="PS51257">
    <property type="entry name" value="PROKAR_LIPOPROTEIN"/>
    <property type="match status" value="1"/>
</dbReference>
<dbReference type="RefSeq" id="WP_264496332.1">
    <property type="nucleotide sequence ID" value="NZ_CP109947.1"/>
</dbReference>
<proteinExistence type="predicted"/>
<evidence type="ECO:0000313" key="2">
    <source>
        <dbReference type="Proteomes" id="UP001379444"/>
    </source>
</evidence>
<protein>
    <submittedName>
        <fullName evidence="1">Uncharacterized protein</fullName>
    </submittedName>
</protein>
<reference evidence="1 2" key="1">
    <citation type="journal article" date="2024" name="Front. Plant Sci.">
        <title>Comprehensive phenomic and genomic studies of the species, Pectobacterium cacticida and proposal for reclassification as Alcorniella cacticida comb. nov.</title>
        <authorList>
            <person name="Jonca J."/>
            <person name="Pirhonen M."/>
            <person name="Waleron M.M."/>
            <person name="Gawor J."/>
            <person name="Mrozik A."/>
            <person name="Smoktunowicz M."/>
            <person name="Waleron K."/>
            <person name="Waleron M."/>
        </authorList>
    </citation>
    <scope>NUCLEOTIDE SEQUENCE [LARGE SCALE GENOMIC DNA]</scope>
    <source>
        <strain evidence="1 2">DPMP6</strain>
    </source>
</reference>
<keyword evidence="2" id="KW-1185">Reference proteome</keyword>